<dbReference type="OrthoDB" id="988498at2"/>
<accession>L8JVC9</accession>
<organism evidence="1 2">
    <name type="scientific">Fulvivirga imtechensis AK7</name>
    <dbReference type="NCBI Taxonomy" id="1237149"/>
    <lineage>
        <taxon>Bacteria</taxon>
        <taxon>Pseudomonadati</taxon>
        <taxon>Bacteroidota</taxon>
        <taxon>Cytophagia</taxon>
        <taxon>Cytophagales</taxon>
        <taxon>Fulvivirgaceae</taxon>
        <taxon>Fulvivirga</taxon>
    </lineage>
</organism>
<dbReference type="Proteomes" id="UP000011135">
    <property type="component" value="Unassembled WGS sequence"/>
</dbReference>
<name>L8JVC9_9BACT</name>
<dbReference type="STRING" id="1237149.C900_00503"/>
<dbReference type="AlphaFoldDB" id="L8JVC9"/>
<evidence type="ECO:0000313" key="1">
    <source>
        <dbReference type="EMBL" id="ELR73001.1"/>
    </source>
</evidence>
<comment type="caution">
    <text evidence="1">The sequence shown here is derived from an EMBL/GenBank/DDBJ whole genome shotgun (WGS) entry which is preliminary data.</text>
</comment>
<sequence length="101" mass="12239">MKTTWEESQKKYNLLLTNLNSLIEETNKILYTYQQANIGFGYHLYGDDLIPLLKKTGCYEFYEEEFRKLHKHFQDHLQGLNHLRDRVHMMIIRDEVNYPSN</sequence>
<reference evidence="1 2" key="1">
    <citation type="submission" date="2012-12" db="EMBL/GenBank/DDBJ databases">
        <title>Genome assembly of Fulvivirga imtechensis AK7.</title>
        <authorList>
            <person name="Nupur N."/>
            <person name="Khatri I."/>
            <person name="Kumar R."/>
            <person name="Subramanian S."/>
            <person name="Pinnaka A."/>
        </authorList>
    </citation>
    <scope>NUCLEOTIDE SEQUENCE [LARGE SCALE GENOMIC DNA]</scope>
    <source>
        <strain evidence="1 2">AK7</strain>
    </source>
</reference>
<keyword evidence="2" id="KW-1185">Reference proteome</keyword>
<evidence type="ECO:0000313" key="2">
    <source>
        <dbReference type="Proteomes" id="UP000011135"/>
    </source>
</evidence>
<protein>
    <submittedName>
        <fullName evidence="1">Uncharacterized protein</fullName>
    </submittedName>
</protein>
<dbReference type="EMBL" id="AMZN01000012">
    <property type="protein sequence ID" value="ELR73001.1"/>
    <property type="molecule type" value="Genomic_DNA"/>
</dbReference>
<proteinExistence type="predicted"/>
<dbReference type="RefSeq" id="WP_009578416.1">
    <property type="nucleotide sequence ID" value="NZ_AMZN01000012.1"/>
</dbReference>
<gene>
    <name evidence="1" type="ORF">C900_00503</name>
</gene>